<dbReference type="OrthoDB" id="5293212at2"/>
<dbReference type="EMBL" id="FQ312005">
    <property type="protein sequence ID" value="CBW26533.1"/>
    <property type="molecule type" value="Genomic_DNA"/>
</dbReference>
<dbReference type="HOGENOM" id="CLU_1501492_0_0_7"/>
<dbReference type="STRING" id="862908.BMS_1698"/>
<dbReference type="KEGG" id="bmx:BMS_1698"/>
<dbReference type="RefSeq" id="WP_014244314.1">
    <property type="nucleotide sequence ID" value="NC_016620.1"/>
</dbReference>
<protein>
    <submittedName>
        <fullName evidence="1">Uncharacterized protein</fullName>
    </submittedName>
</protein>
<evidence type="ECO:0000313" key="2">
    <source>
        <dbReference type="Proteomes" id="UP000008963"/>
    </source>
</evidence>
<dbReference type="PATRIC" id="fig|862908.3.peg.1615"/>
<name>E1X1E2_HALMS</name>
<dbReference type="AlphaFoldDB" id="E1X1E2"/>
<dbReference type="Proteomes" id="UP000008963">
    <property type="component" value="Chromosome"/>
</dbReference>
<proteinExistence type="predicted"/>
<keyword evidence="2" id="KW-1185">Reference proteome</keyword>
<sequence>MDLIRRKKSILNFKQLKEIGLRSSLINCDGPFLIQKSKNGKQILKSSDPFERNLFKKSQGIFGFRENVILRVKTTQGTSIESNILKGEFDSFKNMELLEREIRSLDFKVRKNSFDIAYFEIIHTHPTGCYLQRDDEYEVISLGGLSEADYMAANYLSEKYGYHFKLKAICPGEITYCSA</sequence>
<accession>E1X1E2</accession>
<gene>
    <name evidence="1" type="ordered locus">BMS_1698</name>
</gene>
<organism evidence="1 2">
    <name type="scientific">Halobacteriovorax marinus (strain ATCC BAA-682 / DSM 15412 / SJ)</name>
    <name type="common">Bacteriovorax marinus</name>
    <dbReference type="NCBI Taxonomy" id="862908"/>
    <lineage>
        <taxon>Bacteria</taxon>
        <taxon>Pseudomonadati</taxon>
        <taxon>Bdellovibrionota</taxon>
        <taxon>Bacteriovoracia</taxon>
        <taxon>Bacteriovoracales</taxon>
        <taxon>Halobacteriovoraceae</taxon>
        <taxon>Halobacteriovorax</taxon>
    </lineage>
</organism>
<reference evidence="2" key="1">
    <citation type="journal article" date="2013" name="ISME J.">
        <title>A small predatory core genome in the divergent marine Bacteriovorax marinus SJ and the terrestrial Bdellovibrio bacteriovorus.</title>
        <authorList>
            <person name="Crossman L.C."/>
            <person name="Chen H."/>
            <person name="Cerdeno-Tarraga A.M."/>
            <person name="Brooks K."/>
            <person name="Quail M.A."/>
            <person name="Pineiro S.A."/>
            <person name="Hobley L."/>
            <person name="Sockett R.E."/>
            <person name="Bentley S.D."/>
            <person name="Parkhill J."/>
            <person name="Williams H.N."/>
            <person name="Stine O.C."/>
        </authorList>
    </citation>
    <scope>NUCLEOTIDE SEQUENCE [LARGE SCALE GENOMIC DNA]</scope>
    <source>
        <strain evidence="2">ATCC BAA-682 / DSM 15412 / SJ</strain>
    </source>
</reference>
<evidence type="ECO:0000313" key="1">
    <source>
        <dbReference type="EMBL" id="CBW26533.1"/>
    </source>
</evidence>